<evidence type="ECO:0000313" key="2">
    <source>
        <dbReference type="EMBL" id="EZA53980.1"/>
    </source>
</evidence>
<keyword evidence="1" id="KW-0812">Transmembrane</keyword>
<keyword evidence="3" id="KW-1185">Reference proteome</keyword>
<feature type="transmembrane region" description="Helical" evidence="1">
    <location>
        <begin position="14"/>
        <end position="35"/>
    </location>
</feature>
<name>A0A026WD30_OOCBI</name>
<evidence type="ECO:0000256" key="1">
    <source>
        <dbReference type="SAM" id="Phobius"/>
    </source>
</evidence>
<dbReference type="Proteomes" id="UP000053097">
    <property type="component" value="Unassembled WGS sequence"/>
</dbReference>
<feature type="transmembrane region" description="Helical" evidence="1">
    <location>
        <begin position="50"/>
        <end position="68"/>
    </location>
</feature>
<reference evidence="2 3" key="1">
    <citation type="journal article" date="2014" name="Curr. Biol.">
        <title>The genome of the clonal raider ant Cerapachys biroi.</title>
        <authorList>
            <person name="Oxley P.R."/>
            <person name="Ji L."/>
            <person name="Fetter-Pruneda I."/>
            <person name="McKenzie S.K."/>
            <person name="Li C."/>
            <person name="Hu H."/>
            <person name="Zhang G."/>
            <person name="Kronauer D.J."/>
        </authorList>
    </citation>
    <scope>NUCLEOTIDE SEQUENCE [LARGE SCALE GENOMIC DNA]</scope>
</reference>
<keyword evidence="1" id="KW-1133">Transmembrane helix</keyword>
<dbReference type="AlphaFoldDB" id="A0A026WD30"/>
<organism evidence="2 3">
    <name type="scientific">Ooceraea biroi</name>
    <name type="common">Clonal raider ant</name>
    <name type="synonym">Cerapachys biroi</name>
    <dbReference type="NCBI Taxonomy" id="2015173"/>
    <lineage>
        <taxon>Eukaryota</taxon>
        <taxon>Metazoa</taxon>
        <taxon>Ecdysozoa</taxon>
        <taxon>Arthropoda</taxon>
        <taxon>Hexapoda</taxon>
        <taxon>Insecta</taxon>
        <taxon>Pterygota</taxon>
        <taxon>Neoptera</taxon>
        <taxon>Endopterygota</taxon>
        <taxon>Hymenoptera</taxon>
        <taxon>Apocrita</taxon>
        <taxon>Aculeata</taxon>
        <taxon>Formicoidea</taxon>
        <taxon>Formicidae</taxon>
        <taxon>Dorylinae</taxon>
        <taxon>Ooceraea</taxon>
    </lineage>
</organism>
<protein>
    <submittedName>
        <fullName evidence="2">Uncharacterized protein</fullName>
    </submittedName>
</protein>
<keyword evidence="1" id="KW-0472">Membrane</keyword>
<dbReference type="EMBL" id="KK107261">
    <property type="protein sequence ID" value="EZA53980.1"/>
    <property type="molecule type" value="Genomic_DNA"/>
</dbReference>
<proteinExistence type="predicted"/>
<accession>A0A026WD30</accession>
<gene>
    <name evidence="2" type="ORF">X777_05823</name>
</gene>
<evidence type="ECO:0000313" key="3">
    <source>
        <dbReference type="Proteomes" id="UP000053097"/>
    </source>
</evidence>
<sequence>MADKKLLIDPEYEWIFRTCANAFNVYITMMHFTFYDNTLTLRPENSEISLLSYTLFMTALDLLAYCIYQ</sequence>